<dbReference type="RefSeq" id="WP_005942007.1">
    <property type="nucleotide sequence ID" value="NZ_ATVK01000018.1"/>
</dbReference>
<comment type="caution">
    <text evidence="1">The sequence shown here is derived from an EMBL/GenBank/DDBJ whole genome shotgun (WGS) entry which is preliminary data.</text>
</comment>
<keyword evidence="2" id="KW-1185">Reference proteome</keyword>
<dbReference type="OrthoDB" id="3234479at2"/>
<dbReference type="Proteomes" id="UP000053405">
    <property type="component" value="Unassembled WGS sequence"/>
</dbReference>
<dbReference type="STRING" id="1121927.GOHSU_35_00070"/>
<proteinExistence type="predicted"/>
<protein>
    <recommendedName>
        <fullName evidence="3">AbiEi antitoxin C-terminal domain-containing protein</fullName>
    </recommendedName>
</protein>
<dbReference type="EMBL" id="BANT01000035">
    <property type="protein sequence ID" value="GAC58212.1"/>
    <property type="molecule type" value="Genomic_DNA"/>
</dbReference>
<evidence type="ECO:0000313" key="2">
    <source>
        <dbReference type="Proteomes" id="UP000053405"/>
    </source>
</evidence>
<reference evidence="1 2" key="1">
    <citation type="submission" date="2012-12" db="EMBL/GenBank/DDBJ databases">
        <title>Whole genome shotgun sequence of Gordonia hirsuta NBRC 16056.</title>
        <authorList>
            <person name="Isaki-Nakamura S."/>
            <person name="Hosoyama A."/>
            <person name="Tsuchikane K."/>
            <person name="Katsumata H."/>
            <person name="Baba S."/>
            <person name="Yamazaki S."/>
            <person name="Fujita N."/>
        </authorList>
    </citation>
    <scope>NUCLEOTIDE SEQUENCE [LARGE SCALE GENOMIC DNA]</scope>
    <source>
        <strain evidence="1 2">NBRC 16056</strain>
    </source>
</reference>
<organism evidence="1 2">
    <name type="scientific">Gordonia hirsuta DSM 44140 = NBRC 16056</name>
    <dbReference type="NCBI Taxonomy" id="1121927"/>
    <lineage>
        <taxon>Bacteria</taxon>
        <taxon>Bacillati</taxon>
        <taxon>Actinomycetota</taxon>
        <taxon>Actinomycetes</taxon>
        <taxon>Mycobacteriales</taxon>
        <taxon>Gordoniaceae</taxon>
        <taxon>Gordonia</taxon>
    </lineage>
</organism>
<sequence length="350" mass="39507">MSTAHSAIPEALARLDHAMHRNDLRKAGYSLAQLRAAERAGYLAQFGDEYFGPPEIAHADARTQLLAAIGAQLEANPGLVVGGRTAARLHRLPVPELVGYYPRPHREPIEFRDYRPDAKAFHRKAADNTVDTRPRSTVMVDGIEVTGIARTLIDLRGPRWHHDDDALVAIGDQILNQRLATAEELAAEADLLSAQESARMHGMLARLDGRARTEAQSRSRRVLARLGLPAPEMFVDIVDDDGTVVATPPFVWSEQRVIGFCEEVDRFCDFDRRGEEGDRHEWRDSRDYLPPAPDRECAERTAIDTRLQDLGYRVFRWTGQRLDRNPCDPCNMRRAFDLPLTDSHHSSHEW</sequence>
<gene>
    <name evidence="1" type="ORF">GOHSU_35_00070</name>
</gene>
<dbReference type="AlphaFoldDB" id="L7LDR7"/>
<name>L7LDR7_9ACTN</name>
<evidence type="ECO:0008006" key="3">
    <source>
        <dbReference type="Google" id="ProtNLM"/>
    </source>
</evidence>
<evidence type="ECO:0000313" key="1">
    <source>
        <dbReference type="EMBL" id="GAC58212.1"/>
    </source>
</evidence>
<accession>L7LDR7</accession>
<dbReference type="eggNOG" id="COG5340">
    <property type="taxonomic scope" value="Bacteria"/>
</dbReference>